<dbReference type="GO" id="GO:0015031">
    <property type="term" value="P:protein transport"/>
    <property type="evidence" value="ECO:0007669"/>
    <property type="project" value="UniProtKB-UniRule"/>
</dbReference>
<dbReference type="GO" id="GO:0043130">
    <property type="term" value="F:ubiquitin binding"/>
    <property type="evidence" value="ECO:0007669"/>
    <property type="project" value="TreeGrafter"/>
</dbReference>
<dbReference type="GO" id="GO:0000813">
    <property type="term" value="C:ESCRT I complex"/>
    <property type="evidence" value="ECO:0007669"/>
    <property type="project" value="TreeGrafter"/>
</dbReference>
<evidence type="ECO:0000256" key="6">
    <source>
        <dbReference type="SAM" id="Coils"/>
    </source>
</evidence>
<dbReference type="EMBL" id="JANTQA010000051">
    <property type="protein sequence ID" value="KAJ3430575.1"/>
    <property type="molecule type" value="Genomic_DNA"/>
</dbReference>
<organism evidence="8 9">
    <name type="scientific">Anaeramoeba flamelloides</name>
    <dbReference type="NCBI Taxonomy" id="1746091"/>
    <lineage>
        <taxon>Eukaryota</taxon>
        <taxon>Metamonada</taxon>
        <taxon>Anaeramoebidae</taxon>
        <taxon>Anaeramoeba</taxon>
    </lineage>
</organism>
<evidence type="ECO:0000313" key="8">
    <source>
        <dbReference type="EMBL" id="KAJ3430575.1"/>
    </source>
</evidence>
<dbReference type="InterPro" id="IPR017916">
    <property type="entry name" value="SB_dom"/>
</dbReference>
<gene>
    <name evidence="8" type="ORF">M0812_23586</name>
</gene>
<keyword evidence="4 5" id="KW-0653">Protein transport</keyword>
<evidence type="ECO:0000256" key="5">
    <source>
        <dbReference type="PROSITE-ProRule" id="PRU00644"/>
    </source>
</evidence>
<dbReference type="SUPFAM" id="SSF140111">
    <property type="entry name" value="Endosomal sorting complex assembly domain"/>
    <property type="match status" value="1"/>
</dbReference>
<comment type="subcellular location">
    <subcellularLocation>
        <location evidence="1">Endosome</location>
    </subcellularLocation>
</comment>
<dbReference type="AlphaFoldDB" id="A0AAV7YQ52"/>
<keyword evidence="2 5" id="KW-0813">Transport</keyword>
<evidence type="ECO:0000256" key="4">
    <source>
        <dbReference type="ARBA" id="ARBA00022927"/>
    </source>
</evidence>
<evidence type="ECO:0000256" key="2">
    <source>
        <dbReference type="ARBA" id="ARBA00022448"/>
    </source>
</evidence>
<evidence type="ECO:0000256" key="1">
    <source>
        <dbReference type="ARBA" id="ARBA00004177"/>
    </source>
</evidence>
<dbReference type="Pfam" id="PF09454">
    <property type="entry name" value="Vps23_core"/>
    <property type="match status" value="1"/>
</dbReference>
<dbReference type="PROSITE" id="PS51312">
    <property type="entry name" value="SB"/>
    <property type="match status" value="1"/>
</dbReference>
<feature type="coiled-coil region" evidence="6">
    <location>
        <begin position="113"/>
        <end position="182"/>
    </location>
</feature>
<evidence type="ECO:0000256" key="3">
    <source>
        <dbReference type="ARBA" id="ARBA00022753"/>
    </source>
</evidence>
<dbReference type="PANTHER" id="PTHR23306">
    <property type="entry name" value="TUMOR SUSCEPTIBILITY GENE 101 PROTEIN-RELATED"/>
    <property type="match status" value="1"/>
</dbReference>
<dbReference type="Gene3D" id="6.10.140.820">
    <property type="match status" value="1"/>
</dbReference>
<accession>A0AAV7YQ52</accession>
<sequence>MIFSKNSPLRSQPRKQQLLQQQQQQQLLRHQQLQKQQRFMNQSSQQRRIMMRKMMMMNQRMGNYMSLQNQYQQQNKMNLSQSQITLEDTMRDQLTAKLQQRFFKFNKETSIVFKKIIKRQAELTNKNNELKNNLKFAKKEIQNIQQETKKKEKKINILIEKIERLEIENQEMNNNSLDIDKLTESPDVWFEQIQSLEAKICVYTDLIYHINQLLHKGLIDTKTYLQHIRNLSAEQYQVKQHLYKIQQRLKLEGDF</sequence>
<keyword evidence="3" id="KW-0967">Endosome</keyword>
<dbReference type="GO" id="GO:0008333">
    <property type="term" value="P:endosome to lysosome transport"/>
    <property type="evidence" value="ECO:0007669"/>
    <property type="project" value="TreeGrafter"/>
</dbReference>
<evidence type="ECO:0000259" key="7">
    <source>
        <dbReference type="PROSITE" id="PS51312"/>
    </source>
</evidence>
<proteinExistence type="predicted"/>
<dbReference type="Proteomes" id="UP001146793">
    <property type="component" value="Unassembled WGS sequence"/>
</dbReference>
<keyword evidence="6" id="KW-0175">Coiled coil</keyword>
<evidence type="ECO:0000313" key="9">
    <source>
        <dbReference type="Proteomes" id="UP001146793"/>
    </source>
</evidence>
<dbReference type="InterPro" id="IPR037202">
    <property type="entry name" value="ESCRT_assembly_dom"/>
</dbReference>
<feature type="domain" description="SB" evidence="7">
    <location>
        <begin position="187"/>
        <end position="255"/>
    </location>
</feature>
<dbReference type="InterPro" id="IPR052070">
    <property type="entry name" value="ESCRT-I_UEV_domain"/>
</dbReference>
<name>A0AAV7YQ52_9EUKA</name>
<comment type="caution">
    <text evidence="8">The sequence shown here is derived from an EMBL/GenBank/DDBJ whole genome shotgun (WGS) entry which is preliminary data.</text>
</comment>
<reference evidence="8" key="1">
    <citation type="submission" date="2022-08" db="EMBL/GenBank/DDBJ databases">
        <title>Novel sulphate-reducing endosymbionts in the free-living metamonad Anaeramoeba.</title>
        <authorList>
            <person name="Jerlstrom-Hultqvist J."/>
            <person name="Cepicka I."/>
            <person name="Gallot-Lavallee L."/>
            <person name="Salas-Leiva D."/>
            <person name="Curtis B.A."/>
            <person name="Zahonova K."/>
            <person name="Pipaliya S."/>
            <person name="Dacks J."/>
            <person name="Roger A.J."/>
        </authorList>
    </citation>
    <scope>NUCLEOTIDE SEQUENCE</scope>
    <source>
        <strain evidence="8">Busselton2</strain>
    </source>
</reference>
<protein>
    <recommendedName>
        <fullName evidence="7">SB domain-containing protein</fullName>
    </recommendedName>
</protein>
<dbReference type="PANTHER" id="PTHR23306:SF3">
    <property type="entry name" value="TUMOR SUPPRESSOR PROTEIN 101"/>
    <property type="match status" value="1"/>
</dbReference>